<dbReference type="RefSeq" id="WP_141601582.1">
    <property type="nucleotide sequence ID" value="NZ_JARMSB010000001.1"/>
</dbReference>
<dbReference type="Pfam" id="PF04509">
    <property type="entry name" value="CheC"/>
    <property type="match status" value="2"/>
</dbReference>
<name>A0A540V4G8_9BACL</name>
<dbReference type="AlphaFoldDB" id="A0A540V4G8"/>
<dbReference type="GO" id="GO:0016787">
    <property type="term" value="F:hydrolase activity"/>
    <property type="evidence" value="ECO:0007669"/>
    <property type="project" value="UniProtKB-KW"/>
</dbReference>
<protein>
    <submittedName>
        <fullName evidence="4">Chemotaxis protein CheC</fullName>
    </submittedName>
</protein>
<keyword evidence="5" id="KW-1185">Reference proteome</keyword>
<dbReference type="OrthoDB" id="9812187at2"/>
<gene>
    <name evidence="4" type="ORF">FKZ59_04680</name>
</gene>
<evidence type="ECO:0000256" key="2">
    <source>
        <dbReference type="ARBA" id="ARBA00022801"/>
    </source>
</evidence>
<evidence type="ECO:0000259" key="3">
    <source>
        <dbReference type="Pfam" id="PF04509"/>
    </source>
</evidence>
<dbReference type="SUPFAM" id="SSF103039">
    <property type="entry name" value="CheC-like"/>
    <property type="match status" value="1"/>
</dbReference>
<dbReference type="EMBL" id="VIGD01000004">
    <property type="protein sequence ID" value="TQE91639.1"/>
    <property type="molecule type" value="Genomic_DNA"/>
</dbReference>
<proteinExistence type="predicted"/>
<keyword evidence="2" id="KW-0378">Hydrolase</keyword>
<evidence type="ECO:0000313" key="5">
    <source>
        <dbReference type="Proteomes" id="UP000315753"/>
    </source>
</evidence>
<dbReference type="PANTHER" id="PTHR43693">
    <property type="entry name" value="PROTEIN PHOSPHATASE CHEZ"/>
    <property type="match status" value="1"/>
</dbReference>
<dbReference type="InterPro" id="IPR007597">
    <property type="entry name" value="CheC"/>
</dbReference>
<evidence type="ECO:0000256" key="1">
    <source>
        <dbReference type="ARBA" id="ARBA00022500"/>
    </source>
</evidence>
<organism evidence="4 5">
    <name type="scientific">Ureibacillus terrenus</name>
    <dbReference type="NCBI Taxonomy" id="118246"/>
    <lineage>
        <taxon>Bacteria</taxon>
        <taxon>Bacillati</taxon>
        <taxon>Bacillota</taxon>
        <taxon>Bacilli</taxon>
        <taxon>Bacillales</taxon>
        <taxon>Caryophanaceae</taxon>
        <taxon>Ureibacillus</taxon>
    </lineage>
</organism>
<dbReference type="InterPro" id="IPR028976">
    <property type="entry name" value="CheC-like_sf"/>
</dbReference>
<dbReference type="Gene3D" id="3.40.1550.10">
    <property type="entry name" value="CheC-like"/>
    <property type="match status" value="1"/>
</dbReference>
<dbReference type="CDD" id="cd17909">
    <property type="entry name" value="CheC_ClassI"/>
    <property type="match status" value="1"/>
</dbReference>
<reference evidence="4 5" key="1">
    <citation type="submission" date="2019-06" db="EMBL/GenBank/DDBJ databases">
        <title>Genome sequence of Ureibacillus terrenus.</title>
        <authorList>
            <person name="Maclea K.S."/>
            <person name="Simoes M."/>
        </authorList>
    </citation>
    <scope>NUCLEOTIDE SEQUENCE [LARGE SCALE GENOMIC DNA]</scope>
    <source>
        <strain evidence="4 5">ATCC BAA-384</strain>
    </source>
</reference>
<dbReference type="GO" id="GO:0006935">
    <property type="term" value="P:chemotaxis"/>
    <property type="evidence" value="ECO:0007669"/>
    <property type="project" value="UniProtKB-KW"/>
</dbReference>
<comment type="caution">
    <text evidence="4">The sequence shown here is derived from an EMBL/GenBank/DDBJ whole genome shotgun (WGS) entry which is preliminary data.</text>
</comment>
<sequence length="207" mass="22870">MIHPKIDPMHLDILKEIGNIGAAHAATSLSLLLDKRIEMHVPKAEMITFNETMNLLGVPDEVVVGIYLRLEGDLEGNMFYVLPIEQANRFIRRLLKNKRFDLRTDVSELGLSAMQEIGNILSGAYLSALSDFLQLKVCSTVPGLAIDMFGAIISLGLIEISRVSDYVIVIHTSISEEGKEDSGMTGRFLLLPSPESFNVIFKALGVR</sequence>
<dbReference type="Proteomes" id="UP000315753">
    <property type="component" value="Unassembled WGS sequence"/>
</dbReference>
<dbReference type="PANTHER" id="PTHR43693:SF1">
    <property type="entry name" value="PROTEIN PHOSPHATASE CHEZ"/>
    <property type="match status" value="1"/>
</dbReference>
<evidence type="ECO:0000313" key="4">
    <source>
        <dbReference type="EMBL" id="TQE91639.1"/>
    </source>
</evidence>
<feature type="domain" description="CheC-like protein" evidence="3">
    <location>
        <begin position="110"/>
        <end position="144"/>
    </location>
</feature>
<accession>A0A540V4G8</accession>
<keyword evidence="1" id="KW-0145">Chemotaxis</keyword>
<dbReference type="InterPro" id="IPR050992">
    <property type="entry name" value="CheZ_family_phosphatases"/>
</dbReference>
<feature type="domain" description="CheC-like protein" evidence="3">
    <location>
        <begin position="9"/>
        <end position="44"/>
    </location>
</feature>